<dbReference type="InterPro" id="IPR013320">
    <property type="entry name" value="ConA-like_dom_sf"/>
</dbReference>
<feature type="region of interest" description="Disordered" evidence="1">
    <location>
        <begin position="20"/>
        <end position="45"/>
    </location>
</feature>
<comment type="caution">
    <text evidence="3">The sequence shown here is derived from an EMBL/GenBank/DDBJ whole genome shotgun (WGS) entry which is preliminary data.</text>
</comment>
<feature type="domain" description="Hedgehog/Intein (Hint)" evidence="2">
    <location>
        <begin position="222"/>
        <end position="369"/>
    </location>
</feature>
<dbReference type="Proteomes" id="UP000306602">
    <property type="component" value="Unassembled WGS sequence"/>
</dbReference>
<dbReference type="SUPFAM" id="SSF49899">
    <property type="entry name" value="Concanavalin A-like lectins/glucanases"/>
    <property type="match status" value="1"/>
</dbReference>
<keyword evidence="4" id="KW-1185">Reference proteome</keyword>
<gene>
    <name evidence="3" type="ORF">E4Z66_04155</name>
</gene>
<dbReference type="SUPFAM" id="SSF51294">
    <property type="entry name" value="Hedgehog/intein (Hint) domain"/>
    <property type="match status" value="1"/>
</dbReference>
<accession>A0A4S4NGK1</accession>
<dbReference type="Pfam" id="PF13385">
    <property type="entry name" value="Laminin_G_3"/>
    <property type="match status" value="1"/>
</dbReference>
<dbReference type="Gene3D" id="2.60.120.200">
    <property type="match status" value="1"/>
</dbReference>
<evidence type="ECO:0000313" key="4">
    <source>
        <dbReference type="Proteomes" id="UP000306602"/>
    </source>
</evidence>
<dbReference type="AlphaFoldDB" id="A0A4S4NGK1"/>
<sequence>MEGAMPRIAYWDFNETTATEAVSDEELSDGTAQDGTYLSGASPDGSGAANFDGVDDYIEVPYDSAFALSEGTIVMTVTQNSASVSDIPHGTTPAQTIFSMDSNGFDTGGHLTIFIQSDGTIAVRHQTDTTTYQFAGGAATLGEPVTIAYSWGPSGGQLIVDGVAIITHTQPLTLEGNTEPLVFGANQTASSDGAADNLKGFFDGTISNVALYDEVLSAGGVPCFARGTKLLTPSGLIPVEDLQQGDLVTTCGSGDKPIRWIGSFTTDTAITGGGDARLFPIRIKAGALGAGLPCADLLVSRQHRIEITSKVAQRMFKRRSALVPAHMLTRLPGIYEDCSVRTVEYHHLLFDTHEVVYAEGVPTESLLLGGETWRALPERSRREIAALDAPQLAASSQHLIPPRRQQKRLIARHLENDKPLY</sequence>
<dbReference type="InterPro" id="IPR028992">
    <property type="entry name" value="Hedgehog/Intein_dom"/>
</dbReference>
<dbReference type="Pfam" id="PF13403">
    <property type="entry name" value="Hint_2"/>
    <property type="match status" value="1"/>
</dbReference>
<evidence type="ECO:0000313" key="3">
    <source>
        <dbReference type="EMBL" id="THH38764.1"/>
    </source>
</evidence>
<name>A0A4S4NGK1_9RHOB</name>
<dbReference type="EMBL" id="SRKY01000001">
    <property type="protein sequence ID" value="THH38764.1"/>
    <property type="molecule type" value="Genomic_DNA"/>
</dbReference>
<protein>
    <recommendedName>
        <fullName evidence="2">Hedgehog/Intein (Hint) domain-containing protein</fullName>
    </recommendedName>
</protein>
<proteinExistence type="predicted"/>
<dbReference type="InterPro" id="IPR036844">
    <property type="entry name" value="Hint_dom_sf"/>
</dbReference>
<evidence type="ECO:0000256" key="1">
    <source>
        <dbReference type="SAM" id="MobiDB-lite"/>
    </source>
</evidence>
<organism evidence="3 4">
    <name type="scientific">Aliishimia ponticola</name>
    <dbReference type="NCBI Taxonomy" id="2499833"/>
    <lineage>
        <taxon>Bacteria</taxon>
        <taxon>Pseudomonadati</taxon>
        <taxon>Pseudomonadota</taxon>
        <taxon>Alphaproteobacteria</taxon>
        <taxon>Rhodobacterales</taxon>
        <taxon>Paracoccaceae</taxon>
        <taxon>Aliishimia</taxon>
    </lineage>
</organism>
<dbReference type="OrthoDB" id="6305173at2"/>
<reference evidence="3 4" key="1">
    <citation type="submission" date="2019-04" db="EMBL/GenBank/DDBJ databases">
        <title>Shimia ponticola sp. nov., isolated from seawater.</title>
        <authorList>
            <person name="Kim Y.-O."/>
            <person name="Yoon J.-H."/>
        </authorList>
    </citation>
    <scope>NUCLEOTIDE SEQUENCE [LARGE SCALE GENOMIC DNA]</scope>
    <source>
        <strain evidence="3 4">MYP11</strain>
    </source>
</reference>
<evidence type="ECO:0000259" key="2">
    <source>
        <dbReference type="Pfam" id="PF13403"/>
    </source>
</evidence>